<gene>
    <name evidence="9" type="ORF">WDU93_01465</name>
</gene>
<comment type="cofactor">
    <cofactor evidence="1">
        <name>FAD</name>
        <dbReference type="ChEBI" id="CHEBI:57692"/>
    </cofactor>
</comment>
<dbReference type="PIRSF" id="PIRSF000090">
    <property type="entry name" value="Beta-ETF"/>
    <property type="match status" value="1"/>
</dbReference>
<dbReference type="InterPro" id="IPR012255">
    <property type="entry name" value="ETF_b"/>
</dbReference>
<dbReference type="SMART" id="SM00893">
    <property type="entry name" value="ETF"/>
    <property type="match status" value="1"/>
</dbReference>
<comment type="subunit">
    <text evidence="3">Heterodimer of an alpha and a beta subunit.</text>
</comment>
<dbReference type="CDD" id="cd01714">
    <property type="entry name" value="ETF_beta"/>
    <property type="match status" value="1"/>
</dbReference>
<evidence type="ECO:0000259" key="8">
    <source>
        <dbReference type="SMART" id="SM00893"/>
    </source>
</evidence>
<dbReference type="InterPro" id="IPR033948">
    <property type="entry name" value="ETF_beta_N"/>
</dbReference>
<accession>A0ABU8LG83</accession>
<dbReference type="InterPro" id="IPR014730">
    <property type="entry name" value="ETF_a/b_N"/>
</dbReference>
<dbReference type="EMBL" id="JBBDGN010000001">
    <property type="protein sequence ID" value="MEJ1090344.1"/>
    <property type="molecule type" value="Genomic_DNA"/>
</dbReference>
<evidence type="ECO:0000256" key="7">
    <source>
        <dbReference type="ARBA" id="ARBA00025649"/>
    </source>
</evidence>
<sequence length="258" mass="26685">MKIYVLVKEVPDTYGDRKLDLQTGLADRGAGEVVLDEITERALETALSYADKNAGTEVVVLSMAPVSSTASVRKALAIGAGSAVHVADEQLRGADLGLTAEVLAAAIRRGEPDLVITGNLSTDGSAGMIPAMLAEHLGYTQATALSAVEIGDGQITGTRTSDAGTQDITASLPAVISITEALPEARFPNFKGIMAAKKKPLEVLTLADLGVTVDPATTAYTVMTTVAEKPPRAAGVKITDEGDAAAQLVEFLAQNRLV</sequence>
<evidence type="ECO:0000256" key="2">
    <source>
        <dbReference type="ARBA" id="ARBA00007557"/>
    </source>
</evidence>
<protein>
    <recommendedName>
        <fullName evidence="4">Electron transfer flavoprotein subunit beta</fullName>
    </recommendedName>
</protein>
<dbReference type="PANTHER" id="PTHR21294">
    <property type="entry name" value="ELECTRON TRANSFER FLAVOPROTEIN BETA-SUBUNIT"/>
    <property type="match status" value="1"/>
</dbReference>
<dbReference type="SUPFAM" id="SSF52402">
    <property type="entry name" value="Adenine nucleotide alpha hydrolases-like"/>
    <property type="match status" value="1"/>
</dbReference>
<dbReference type="Pfam" id="PF01012">
    <property type="entry name" value="ETF"/>
    <property type="match status" value="1"/>
</dbReference>
<comment type="similarity">
    <text evidence="2">Belongs to the ETF beta-subunit/FixA family.</text>
</comment>
<evidence type="ECO:0000256" key="5">
    <source>
        <dbReference type="ARBA" id="ARBA00022448"/>
    </source>
</evidence>
<evidence type="ECO:0000256" key="1">
    <source>
        <dbReference type="ARBA" id="ARBA00001974"/>
    </source>
</evidence>
<comment type="function">
    <text evidence="7">The electron transfer flavoprotein serves as a specific electron acceptor for other dehydrogenases. It transfers the electrons to the main respiratory chain via ETF-ubiquinone oxidoreductase (ETF dehydrogenase).</text>
</comment>
<name>A0ABU8LG83_9MICO</name>
<organism evidence="9 10">
    <name type="scientific">Microbacterium istanbulense</name>
    <dbReference type="NCBI Taxonomy" id="3122049"/>
    <lineage>
        <taxon>Bacteria</taxon>
        <taxon>Bacillati</taxon>
        <taxon>Actinomycetota</taxon>
        <taxon>Actinomycetes</taxon>
        <taxon>Micrococcales</taxon>
        <taxon>Microbacteriaceae</taxon>
        <taxon>Microbacterium</taxon>
    </lineage>
</organism>
<comment type="caution">
    <text evidence="9">The sequence shown here is derived from an EMBL/GenBank/DDBJ whole genome shotgun (WGS) entry which is preliminary data.</text>
</comment>
<dbReference type="PANTHER" id="PTHR21294:SF8">
    <property type="entry name" value="ELECTRON TRANSFER FLAVOPROTEIN SUBUNIT BETA"/>
    <property type="match status" value="1"/>
</dbReference>
<keyword evidence="5" id="KW-0813">Transport</keyword>
<proteinExistence type="inferred from homology"/>
<dbReference type="InterPro" id="IPR014729">
    <property type="entry name" value="Rossmann-like_a/b/a_fold"/>
</dbReference>
<keyword evidence="6" id="KW-0249">Electron transport</keyword>
<evidence type="ECO:0000256" key="6">
    <source>
        <dbReference type="ARBA" id="ARBA00022982"/>
    </source>
</evidence>
<evidence type="ECO:0000256" key="4">
    <source>
        <dbReference type="ARBA" id="ARBA00016797"/>
    </source>
</evidence>
<feature type="domain" description="Electron transfer flavoprotein alpha/beta-subunit N-terminal" evidence="8">
    <location>
        <begin position="23"/>
        <end position="213"/>
    </location>
</feature>
<evidence type="ECO:0000256" key="3">
    <source>
        <dbReference type="ARBA" id="ARBA00011355"/>
    </source>
</evidence>
<keyword evidence="10" id="KW-1185">Reference proteome</keyword>
<reference evidence="9 10" key="1">
    <citation type="submission" date="2024-02" db="EMBL/GenBank/DDBJ databases">
        <authorList>
            <person name="Saticioglu I.B."/>
        </authorList>
    </citation>
    <scope>NUCLEOTIDE SEQUENCE [LARGE SCALE GENOMIC DNA]</scope>
    <source>
        <strain evidence="9 10">Mu-43</strain>
    </source>
</reference>
<dbReference type="Gene3D" id="3.40.50.620">
    <property type="entry name" value="HUPs"/>
    <property type="match status" value="1"/>
</dbReference>
<dbReference type="Proteomes" id="UP001366085">
    <property type="component" value="Unassembled WGS sequence"/>
</dbReference>
<evidence type="ECO:0000313" key="10">
    <source>
        <dbReference type="Proteomes" id="UP001366085"/>
    </source>
</evidence>
<dbReference type="RefSeq" id="WP_337316624.1">
    <property type="nucleotide sequence ID" value="NZ_JBBDGN010000001.1"/>
</dbReference>
<evidence type="ECO:0000313" key="9">
    <source>
        <dbReference type="EMBL" id="MEJ1090344.1"/>
    </source>
</evidence>